<accession>A0ABY5RKK5</accession>
<dbReference type="RefSeq" id="WP_258303819.1">
    <property type="nucleotide sequence ID" value="NZ_CP078065.1"/>
</dbReference>
<geneLocation type="plasmid" evidence="2 3">
    <name>pHl5678-2</name>
</geneLocation>
<name>A0ABY5RKK5_HALLR</name>
<feature type="transmembrane region" description="Helical" evidence="1">
    <location>
        <begin position="99"/>
        <end position="122"/>
    </location>
</feature>
<feature type="transmembrane region" description="Helical" evidence="1">
    <location>
        <begin position="6"/>
        <end position="28"/>
    </location>
</feature>
<dbReference type="Pfam" id="PF10067">
    <property type="entry name" value="DUF2306"/>
    <property type="match status" value="1"/>
</dbReference>
<dbReference type="GeneID" id="74530816"/>
<evidence type="ECO:0000313" key="2">
    <source>
        <dbReference type="EMBL" id="UVE52468.1"/>
    </source>
</evidence>
<keyword evidence="1" id="KW-0812">Transmembrane</keyword>
<dbReference type="EMBL" id="CP078065">
    <property type="protein sequence ID" value="UVE52468.1"/>
    <property type="molecule type" value="Genomic_DNA"/>
</dbReference>
<feature type="transmembrane region" description="Helical" evidence="1">
    <location>
        <begin position="165"/>
        <end position="184"/>
    </location>
</feature>
<feature type="transmembrane region" description="Helical" evidence="1">
    <location>
        <begin position="128"/>
        <end position="144"/>
    </location>
</feature>
<keyword evidence="1" id="KW-1133">Transmembrane helix</keyword>
<sequence length="224" mass="24685">MSLIEDVTLGIHILAGFTALFAGLGAIVTKKGGRRHRRAGRIYVLGMAVVAVTSLVLFVIEPDLGRTFLALLAVFSYYFVFSGDRVLSRKRPADSPETLDWIAVGLLTLSGVGLLGLGWYFLTNGSEFGTIMLVFGALAVGAGVQDIRKFRSEESTPREWFYEHISRMGTAYIATVTAFSAVNFDFFPVVAAWLWPTVLGTPLIYFTIRKYKRQTRSRASPTAD</sequence>
<evidence type="ECO:0000313" key="3">
    <source>
        <dbReference type="Proteomes" id="UP001058330"/>
    </source>
</evidence>
<keyword evidence="3" id="KW-1185">Reference proteome</keyword>
<keyword evidence="2" id="KW-0614">Plasmid</keyword>
<feature type="transmembrane region" description="Helical" evidence="1">
    <location>
        <begin position="190"/>
        <end position="208"/>
    </location>
</feature>
<gene>
    <name evidence="2" type="ORF">KU306_17825</name>
</gene>
<reference evidence="2" key="1">
    <citation type="submission" date="2021-07" db="EMBL/GenBank/DDBJ databases">
        <title>Studies on halocins as antimicrobial molecules from haloarchaea.</title>
        <authorList>
            <person name="Kumar S."/>
            <person name="Khare S.K."/>
        </authorList>
    </citation>
    <scope>NUCLEOTIDE SEQUENCE</scope>
    <source>
        <strain evidence="2">NCIM 5678</strain>
        <plasmid evidence="2">pHl5678-2</plasmid>
    </source>
</reference>
<keyword evidence="1" id="KW-0472">Membrane</keyword>
<dbReference type="Proteomes" id="UP001058330">
    <property type="component" value="Plasmid pHl5678-2"/>
</dbReference>
<feature type="transmembrane region" description="Helical" evidence="1">
    <location>
        <begin position="40"/>
        <end position="60"/>
    </location>
</feature>
<protein>
    <submittedName>
        <fullName evidence="2">DUF2306 domain-containing protein</fullName>
    </submittedName>
</protein>
<dbReference type="InterPro" id="IPR018750">
    <property type="entry name" value="DUF2306_membrane"/>
</dbReference>
<feature type="transmembrane region" description="Helical" evidence="1">
    <location>
        <begin position="66"/>
        <end position="87"/>
    </location>
</feature>
<evidence type="ECO:0000256" key="1">
    <source>
        <dbReference type="SAM" id="Phobius"/>
    </source>
</evidence>
<proteinExistence type="predicted"/>
<organism evidence="2 3">
    <name type="scientific">Haloferax larsenii</name>
    <dbReference type="NCBI Taxonomy" id="302484"/>
    <lineage>
        <taxon>Archaea</taxon>
        <taxon>Methanobacteriati</taxon>
        <taxon>Methanobacteriota</taxon>
        <taxon>Stenosarchaea group</taxon>
        <taxon>Halobacteria</taxon>
        <taxon>Halobacteriales</taxon>
        <taxon>Haloferacaceae</taxon>
        <taxon>Haloferax</taxon>
    </lineage>
</organism>